<dbReference type="EMBL" id="AMFJ01000725">
    <property type="protein sequence ID" value="EKE26646.1"/>
    <property type="molecule type" value="Genomic_DNA"/>
</dbReference>
<reference evidence="1" key="1">
    <citation type="journal article" date="2012" name="Science">
        <title>Fermentation, hydrogen, and sulfur metabolism in multiple uncultivated bacterial phyla.</title>
        <authorList>
            <person name="Wrighton K.C."/>
            <person name="Thomas B.C."/>
            <person name="Sharon I."/>
            <person name="Miller C.S."/>
            <person name="Castelle C.J."/>
            <person name="VerBerkmoes N.C."/>
            <person name="Wilkins M.J."/>
            <person name="Hettich R.L."/>
            <person name="Lipton M.S."/>
            <person name="Williams K.H."/>
            <person name="Long P.E."/>
            <person name="Banfield J.F."/>
        </authorList>
    </citation>
    <scope>NUCLEOTIDE SEQUENCE [LARGE SCALE GENOMIC DNA]</scope>
</reference>
<name>K2F6G4_9BACT</name>
<organism evidence="1">
    <name type="scientific">uncultured bacterium</name>
    <name type="common">gcode 4</name>
    <dbReference type="NCBI Taxonomy" id="1234023"/>
    <lineage>
        <taxon>Bacteria</taxon>
        <taxon>environmental samples</taxon>
    </lineage>
</organism>
<protein>
    <submittedName>
        <fullName evidence="1">Uncharacterized protein</fullName>
    </submittedName>
</protein>
<comment type="caution">
    <text evidence="1">The sequence shown here is derived from an EMBL/GenBank/DDBJ whole genome shotgun (WGS) entry which is preliminary data.</text>
</comment>
<proteinExistence type="predicted"/>
<gene>
    <name evidence="1" type="ORF">ACD_4C00209G0005</name>
</gene>
<evidence type="ECO:0000313" key="1">
    <source>
        <dbReference type="EMBL" id="EKE26646.1"/>
    </source>
</evidence>
<sequence length="81" mass="9853">MFFILSWIFTIFMVLIWGAFMVAKIHFYKFRDYSKYVVPVTKILSLVLLILTIVWYYQIYEYSELNMEVQTLKEATVTEVY</sequence>
<dbReference type="AlphaFoldDB" id="K2F6G4"/>
<accession>K2F6G4</accession>